<feature type="compositionally biased region" description="Polar residues" evidence="2">
    <location>
        <begin position="226"/>
        <end position="240"/>
    </location>
</feature>
<gene>
    <name evidence="3" type="ORF">cyc_01976</name>
</gene>
<feature type="compositionally biased region" description="Polar residues" evidence="2">
    <location>
        <begin position="1510"/>
        <end position="1536"/>
    </location>
</feature>
<feature type="coiled-coil region" evidence="1">
    <location>
        <begin position="1284"/>
        <end position="1369"/>
    </location>
</feature>
<reference evidence="3 4" key="1">
    <citation type="journal article" date="2016" name="BMC Genomics">
        <title>Comparative genomics reveals Cyclospora cayetanensis possesses coccidia-like metabolism and invasion components but unique surface antigens.</title>
        <authorList>
            <person name="Liu S."/>
            <person name="Wang L."/>
            <person name="Zheng H."/>
            <person name="Xu Z."/>
            <person name="Roellig D.M."/>
            <person name="Li N."/>
            <person name="Frace M.A."/>
            <person name="Tang K."/>
            <person name="Arrowood M.J."/>
            <person name="Moss D.M."/>
            <person name="Zhang L."/>
            <person name="Feng Y."/>
            <person name="Xiao L."/>
        </authorList>
    </citation>
    <scope>NUCLEOTIDE SEQUENCE [LARGE SCALE GENOMIC DNA]</scope>
    <source>
        <strain evidence="3 4">CHN_HEN01</strain>
    </source>
</reference>
<feature type="region of interest" description="Disordered" evidence="2">
    <location>
        <begin position="1"/>
        <end position="27"/>
    </location>
</feature>
<feature type="compositionally biased region" description="Basic and acidic residues" evidence="2">
    <location>
        <begin position="1045"/>
        <end position="1055"/>
    </location>
</feature>
<organism evidence="3 4">
    <name type="scientific">Cyclospora cayetanensis</name>
    <dbReference type="NCBI Taxonomy" id="88456"/>
    <lineage>
        <taxon>Eukaryota</taxon>
        <taxon>Sar</taxon>
        <taxon>Alveolata</taxon>
        <taxon>Apicomplexa</taxon>
        <taxon>Conoidasida</taxon>
        <taxon>Coccidia</taxon>
        <taxon>Eucoccidiorida</taxon>
        <taxon>Eimeriorina</taxon>
        <taxon>Eimeriidae</taxon>
        <taxon>Cyclospora</taxon>
    </lineage>
</organism>
<evidence type="ECO:0000313" key="3">
    <source>
        <dbReference type="EMBL" id="OEH76625.1"/>
    </source>
</evidence>
<comment type="caution">
    <text evidence="3">The sequence shown here is derived from an EMBL/GenBank/DDBJ whole genome shotgun (WGS) entry which is preliminary data.</text>
</comment>
<feature type="region of interest" description="Disordered" evidence="2">
    <location>
        <begin position="59"/>
        <end position="310"/>
    </location>
</feature>
<feature type="compositionally biased region" description="Low complexity" evidence="2">
    <location>
        <begin position="87"/>
        <end position="103"/>
    </location>
</feature>
<feature type="compositionally biased region" description="Polar residues" evidence="2">
    <location>
        <begin position="105"/>
        <end position="119"/>
    </location>
</feature>
<dbReference type="VEuPathDB" id="ToxoDB:LOC34618893"/>
<protein>
    <submittedName>
        <fullName evidence="3">Plectin</fullName>
    </submittedName>
</protein>
<feature type="region of interest" description="Disordered" evidence="2">
    <location>
        <begin position="512"/>
        <end position="540"/>
    </location>
</feature>
<dbReference type="Proteomes" id="UP000095192">
    <property type="component" value="Unassembled WGS sequence"/>
</dbReference>
<keyword evidence="1" id="KW-0175">Coiled coil</keyword>
<dbReference type="EMBL" id="JROU02001388">
    <property type="protein sequence ID" value="OEH76625.1"/>
    <property type="molecule type" value="Genomic_DNA"/>
</dbReference>
<accession>A0A1D3CZJ6</accession>
<feature type="region of interest" description="Disordered" evidence="2">
    <location>
        <begin position="1486"/>
        <end position="1561"/>
    </location>
</feature>
<feature type="coiled-coil region" evidence="1">
    <location>
        <begin position="556"/>
        <end position="583"/>
    </location>
</feature>
<proteinExistence type="predicted"/>
<feature type="region of interest" description="Disordered" evidence="2">
    <location>
        <begin position="459"/>
        <end position="496"/>
    </location>
</feature>
<feature type="compositionally biased region" description="Basic and acidic residues" evidence="2">
    <location>
        <begin position="17"/>
        <end position="27"/>
    </location>
</feature>
<dbReference type="VEuPathDB" id="ToxoDB:cyc_01976"/>
<feature type="compositionally biased region" description="Low complexity" evidence="2">
    <location>
        <begin position="512"/>
        <end position="535"/>
    </location>
</feature>
<feature type="compositionally biased region" description="Basic and acidic residues" evidence="2">
    <location>
        <begin position="291"/>
        <end position="310"/>
    </location>
</feature>
<evidence type="ECO:0000256" key="2">
    <source>
        <dbReference type="SAM" id="MobiDB-lite"/>
    </source>
</evidence>
<feature type="compositionally biased region" description="Low complexity" evidence="2">
    <location>
        <begin position="258"/>
        <end position="270"/>
    </location>
</feature>
<feature type="region of interest" description="Disordered" evidence="2">
    <location>
        <begin position="1037"/>
        <end position="1062"/>
    </location>
</feature>
<sequence>MLGESAADSGIWRLFRRGGDDGETEGKATRAHLGEENQFYYNKELKRWLIRGEEDLVQQLETPPPPPAATATTETTANSTGQPEKISSSMGNMRRMRARGAASLYTATPGLSTKSSCSTDGRKKPLAFVMPPYRLQQLQRQSLARGSQAEPESSLGGAAEDASPPPPSADSTIDKEGCRVRAAVSEPPLGESPGWMVAEDDKHGQQQQQASIEEAGSSDAAEVLQQRLNPDSTAQCSTGAPSPPKGEASAHSYYLGVQEKQPQQEPQLQPTKDSCSTNGVKPLLGVQYQNEADRNLPEGSLHRKGQEQKEGNEYLLTDPEPLQQQHLELSEDLSGDTTPEHQQYKVYAAAVVHFPEGPNGLPAALTAAPVEGAASTEISAAAEPMRQRELNSTGNASQRAVVTIGSQDFGAGPGSLDAAPAEWRHSMETQFQPLQQVQKPPQEHSSVAQPLDQEHILETPNALGSPCNMGAPLHSSDPLIDDSEGRGSQAAVSSATPALQAETMAVACPVAASSRDQSSSSASFSTEETSATAASHHPSTEPCGYLPACVADLQQQEDQQEHVDEAEKQRQLLQRNEQQQMLLPRSEHQHNLQQEVFMEDFLPGFARAVQDLEKSSGETLRQLAALQQQVGALRSRNACLTTNIRQVIEHLLSGEEILVDRQRAAQLVQDAIVAAAAECPSPMGTDSEAQPSPACSGISDAEAALEEAHGAVSALTQMLVEQMERNRQLQEEDMHFDADVVQFISQLQQQHGSLEPFLQQQLLLQEAHIEQQESIANLKRMHDDLSRRMEESCARAADLEAQMQLLQQREQEQIKLSTALKEKQEALDSALSLSEQQQEGAAQWRQEQEGLERQLLAREFLVEKLQSEVNSLLLKQGQLQEQHAAKLEQQERGHATQLEELTTQHAEALIHLEQEKQKLALEQQCIAAAHQEEVDRAQQKVDALQQQLAQQEEQHELMAQRQQEDLEQFLRRLQQQEYAAKEQLELLEQEVEEKRLLVEQYGMQNEDFSRQVQVLQRRLQEAAAFAEERLQSVQQQLEETTASLETERKTAEHQLQEAASAVQESKRQQELFSQKYEVLKKEYDVLQQQHTHEKTELDERVKGLEEQLLAQQRLLQAAREELLQQPIMLQQKHEEDALRSHFEHLWNEESSKMVAANAAVVEQLKQVQQLLLEEQQQLESSEAQREALAREREEAAVLRAQMVSRTSEAIRWEQRSKALEQQIEELLKLRRTPDAESQAAMEAELHQLRQQVIEKVRLSQRLQHQLDEQVASQRDRLGEVNAMLERQEEASKQKDLRLRSVEEELQALQQLLQDTVDVKQLEAARAEAAEGNRRAQRLESDLIAATAELDALRRSLVVAEEQLRKQRSATEAIEASHAEAVATALASHRRQEMREAGTQATGDEMPNSMPPAWEDLNLKTQKVQQRNEELSVAEMGPHGLVVIEDCDRNVVLTPADIEPSSNGTPVPDLVPVQIDAACNAAKSFSGYHKSRSQDPLAGQGVPGSPVDMSAETSQSAQGAKVASTNMYIAPSNSGENVATPVSRLPPNPPAFLRDVKASSKV</sequence>
<dbReference type="InParanoid" id="A0A1D3CZJ6"/>
<name>A0A1D3CZJ6_9EIME</name>
<keyword evidence="4" id="KW-1185">Reference proteome</keyword>
<feature type="coiled-coil region" evidence="1">
    <location>
        <begin position="1157"/>
        <end position="1229"/>
    </location>
</feature>
<evidence type="ECO:0000256" key="1">
    <source>
        <dbReference type="SAM" id="Coils"/>
    </source>
</evidence>
<feature type="compositionally biased region" description="Low complexity" evidence="2">
    <location>
        <begin position="134"/>
        <end position="148"/>
    </location>
</feature>
<evidence type="ECO:0000313" key="4">
    <source>
        <dbReference type="Proteomes" id="UP000095192"/>
    </source>
</evidence>